<sequence length="355" mass="37480">MRLRPVRPAGWWFDGLLLTGVVALTAVLAAGHLFDLDRAVVDWSDAHRPAAAYWIAWTLNYLGQGSPLALIAAGLGVLLAVRLRSARPLLPPVVGYALINLTVGALKVGTARPAPSASTREPFLPPEQTLLLFQHELPLLFTRSYPSGHVVNAIVWYGVIVLLLARLLSTYGRTLPPRLAVAARVVPPLVVLTTTTYLGWHWLTDSIAGVLLGLLLDRMLHRVPWDDVPLPGRIDQGGRPFISYSEGVGRRPAAPPRSPSGTRGGGGPGGDGPGGGEPVGGPDGDGPDGDGPGERGPDGRGPGGRGPALRSRAFSPARRATTVNRSPATITSRPSNAHSCRWPARAWASSRTLPA</sequence>
<feature type="domain" description="Phosphatidic acid phosphatase type 2/haloperoxidase" evidence="3">
    <location>
        <begin position="90"/>
        <end position="226"/>
    </location>
</feature>
<organism evidence="4">
    <name type="scientific">Salinispora arenicola (strain CNS-205)</name>
    <dbReference type="NCBI Taxonomy" id="391037"/>
    <lineage>
        <taxon>Bacteria</taxon>
        <taxon>Bacillati</taxon>
        <taxon>Actinomycetota</taxon>
        <taxon>Actinomycetes</taxon>
        <taxon>Micromonosporales</taxon>
        <taxon>Micromonosporaceae</taxon>
        <taxon>Salinispora</taxon>
    </lineage>
</organism>
<dbReference type="HOGENOM" id="CLU_780512_0_0_11"/>
<dbReference type="Pfam" id="PF01569">
    <property type="entry name" value="PAP2"/>
    <property type="match status" value="1"/>
</dbReference>
<dbReference type="Gene3D" id="1.20.144.10">
    <property type="entry name" value="Phosphatidic acid phosphatase type 2/haloperoxidase"/>
    <property type="match status" value="1"/>
</dbReference>
<keyword evidence="2" id="KW-1133">Transmembrane helix</keyword>
<dbReference type="AlphaFoldDB" id="A8LYK4"/>
<gene>
    <name evidence="4" type="ordered locus">Sare_0284</name>
</gene>
<name>A8LYK4_SALAI</name>
<dbReference type="EMBL" id="CP000850">
    <property type="protein sequence ID" value="ABV96215.1"/>
    <property type="molecule type" value="Genomic_DNA"/>
</dbReference>
<dbReference type="KEGG" id="saq:Sare_0284"/>
<proteinExistence type="predicted"/>
<reference evidence="4" key="1">
    <citation type="submission" date="2007-10" db="EMBL/GenBank/DDBJ databases">
        <title>Complete sequence of Salinispora arenicola CNS-205.</title>
        <authorList>
            <consortium name="US DOE Joint Genome Institute"/>
            <person name="Copeland A."/>
            <person name="Lucas S."/>
            <person name="Lapidus A."/>
            <person name="Barry K."/>
            <person name="Glavina del Rio T."/>
            <person name="Dalin E."/>
            <person name="Tice H."/>
            <person name="Pitluck S."/>
            <person name="Foster B."/>
            <person name="Schmutz J."/>
            <person name="Larimer F."/>
            <person name="Land M."/>
            <person name="Hauser L."/>
            <person name="Kyrpides N."/>
            <person name="Ivanova N."/>
            <person name="Jensen P.R."/>
            <person name="Moore B.S."/>
            <person name="Penn K."/>
            <person name="Jenkins C."/>
            <person name="Udwary D."/>
            <person name="Xiang L."/>
            <person name="Gontang E."/>
            <person name="Richardson P."/>
        </authorList>
    </citation>
    <scope>NUCLEOTIDE SEQUENCE [LARGE SCALE GENOMIC DNA]</scope>
    <source>
        <strain evidence="4">CNS-205</strain>
    </source>
</reference>
<dbReference type="SUPFAM" id="SSF48317">
    <property type="entry name" value="Acid phosphatase/Vanadium-dependent haloperoxidase"/>
    <property type="match status" value="1"/>
</dbReference>
<feature type="transmembrane region" description="Helical" evidence="2">
    <location>
        <begin position="54"/>
        <end position="81"/>
    </location>
</feature>
<evidence type="ECO:0000259" key="3">
    <source>
        <dbReference type="Pfam" id="PF01569"/>
    </source>
</evidence>
<evidence type="ECO:0000256" key="2">
    <source>
        <dbReference type="SAM" id="Phobius"/>
    </source>
</evidence>
<dbReference type="InterPro" id="IPR036938">
    <property type="entry name" value="PAP2/HPO_sf"/>
</dbReference>
<keyword evidence="2" id="KW-0472">Membrane</keyword>
<feature type="transmembrane region" description="Helical" evidence="2">
    <location>
        <begin position="12"/>
        <end position="34"/>
    </location>
</feature>
<protein>
    <submittedName>
        <fullName evidence="4">Phosphoesterase PA-phosphatase related</fullName>
    </submittedName>
</protein>
<dbReference type="InterPro" id="IPR000326">
    <property type="entry name" value="PAP2/HPO"/>
</dbReference>
<feature type="transmembrane region" description="Helical" evidence="2">
    <location>
        <begin position="150"/>
        <end position="169"/>
    </location>
</feature>
<feature type="region of interest" description="Disordered" evidence="1">
    <location>
        <begin position="239"/>
        <end position="355"/>
    </location>
</feature>
<evidence type="ECO:0000256" key="1">
    <source>
        <dbReference type="SAM" id="MobiDB-lite"/>
    </source>
</evidence>
<dbReference type="eggNOG" id="COG0671">
    <property type="taxonomic scope" value="Bacteria"/>
</dbReference>
<keyword evidence="2" id="KW-0812">Transmembrane</keyword>
<feature type="compositionally biased region" description="Polar residues" evidence="1">
    <location>
        <begin position="321"/>
        <end position="338"/>
    </location>
</feature>
<accession>A8LYK4</accession>
<dbReference type="STRING" id="391037.Sare_0284"/>
<feature type="compositionally biased region" description="Gly residues" evidence="1">
    <location>
        <begin position="262"/>
        <end position="284"/>
    </location>
</feature>
<evidence type="ECO:0000313" key="4">
    <source>
        <dbReference type="EMBL" id="ABV96215.1"/>
    </source>
</evidence>